<name>A0ABX0GUZ8_9ACTN</name>
<dbReference type="InterPro" id="IPR013324">
    <property type="entry name" value="RNA_pol_sigma_r3/r4-like"/>
</dbReference>
<comment type="caution">
    <text evidence="8">The sequence shown here is derived from an EMBL/GenBank/DDBJ whole genome shotgun (WGS) entry which is preliminary data.</text>
</comment>
<evidence type="ECO:0000259" key="7">
    <source>
        <dbReference type="Pfam" id="PF08281"/>
    </source>
</evidence>
<evidence type="ECO:0000313" key="9">
    <source>
        <dbReference type="Proteomes" id="UP000800981"/>
    </source>
</evidence>
<evidence type="ECO:0000259" key="6">
    <source>
        <dbReference type="Pfam" id="PF04542"/>
    </source>
</evidence>
<evidence type="ECO:0000256" key="5">
    <source>
        <dbReference type="ARBA" id="ARBA00023163"/>
    </source>
</evidence>
<dbReference type="Gene3D" id="1.10.1740.10">
    <property type="match status" value="1"/>
</dbReference>
<dbReference type="Pfam" id="PF04542">
    <property type="entry name" value="Sigma70_r2"/>
    <property type="match status" value="1"/>
</dbReference>
<dbReference type="SUPFAM" id="SSF88946">
    <property type="entry name" value="Sigma2 domain of RNA polymerase sigma factors"/>
    <property type="match status" value="1"/>
</dbReference>
<proteinExistence type="inferred from homology"/>
<dbReference type="EMBL" id="JAANNP010000010">
    <property type="protein sequence ID" value="NHC14734.1"/>
    <property type="molecule type" value="Genomic_DNA"/>
</dbReference>
<dbReference type="Gene3D" id="1.10.10.10">
    <property type="entry name" value="Winged helix-like DNA-binding domain superfamily/Winged helix DNA-binding domain"/>
    <property type="match status" value="1"/>
</dbReference>
<dbReference type="PANTHER" id="PTHR43133:SF50">
    <property type="entry name" value="ECF RNA POLYMERASE SIGMA FACTOR SIGM"/>
    <property type="match status" value="1"/>
</dbReference>
<feature type="domain" description="RNA polymerase sigma factor 70 region 4 type 2" evidence="7">
    <location>
        <begin position="129"/>
        <end position="181"/>
    </location>
</feature>
<dbReference type="Proteomes" id="UP000800981">
    <property type="component" value="Unassembled WGS sequence"/>
</dbReference>
<sequence length="197" mass="21855">MTGCRRKAGTRAEPSAVLARGSRVRVTGDGQDSERAFEEFVLSVSPRLLVIARLVCGDEHRAQDLTQQALVAVYRHWGRLREDPFAYARRSVVNANVSWWRKHRREVLTDGEGLDYAVVDGADGLLAARALAAAMSGLTYRERAVVVLRYLEDMTERETAHELGIAVGTVKSTTARALRKLRLSPELATVDAPERAR</sequence>
<dbReference type="InterPro" id="IPR014325">
    <property type="entry name" value="RNA_pol_sigma-E_actinobac"/>
</dbReference>
<dbReference type="InterPro" id="IPR007627">
    <property type="entry name" value="RNA_pol_sigma70_r2"/>
</dbReference>
<evidence type="ECO:0000256" key="1">
    <source>
        <dbReference type="ARBA" id="ARBA00010641"/>
    </source>
</evidence>
<protein>
    <submittedName>
        <fullName evidence="8">SigE family RNA polymerase sigma factor</fullName>
    </submittedName>
</protein>
<gene>
    <name evidence="8" type="ORF">G9H71_13175</name>
</gene>
<keyword evidence="9" id="KW-1185">Reference proteome</keyword>
<dbReference type="NCBIfam" id="TIGR02937">
    <property type="entry name" value="sigma70-ECF"/>
    <property type="match status" value="1"/>
</dbReference>
<dbReference type="NCBIfam" id="TIGR02983">
    <property type="entry name" value="SigE-fam_strep"/>
    <property type="match status" value="1"/>
</dbReference>
<comment type="similarity">
    <text evidence="1">Belongs to the sigma-70 factor family. ECF subfamily.</text>
</comment>
<dbReference type="InterPro" id="IPR039425">
    <property type="entry name" value="RNA_pol_sigma-70-like"/>
</dbReference>
<dbReference type="InterPro" id="IPR014284">
    <property type="entry name" value="RNA_pol_sigma-70_dom"/>
</dbReference>
<evidence type="ECO:0000256" key="2">
    <source>
        <dbReference type="ARBA" id="ARBA00023015"/>
    </source>
</evidence>
<feature type="domain" description="RNA polymerase sigma-70 region 2" evidence="6">
    <location>
        <begin position="42"/>
        <end position="105"/>
    </location>
</feature>
<keyword evidence="2" id="KW-0805">Transcription regulation</keyword>
<keyword evidence="4" id="KW-0238">DNA-binding</keyword>
<dbReference type="InterPro" id="IPR036388">
    <property type="entry name" value="WH-like_DNA-bd_sf"/>
</dbReference>
<dbReference type="PANTHER" id="PTHR43133">
    <property type="entry name" value="RNA POLYMERASE ECF-TYPE SIGMA FACTO"/>
    <property type="match status" value="1"/>
</dbReference>
<reference evidence="8 9" key="1">
    <citation type="submission" date="2020-03" db="EMBL/GenBank/DDBJ databases">
        <title>Two novel Motilibacter sp.</title>
        <authorList>
            <person name="Liu S."/>
        </authorList>
    </citation>
    <scope>NUCLEOTIDE SEQUENCE [LARGE SCALE GENOMIC DNA]</scope>
    <source>
        <strain evidence="8 9">E257</strain>
    </source>
</reference>
<dbReference type="Pfam" id="PF08281">
    <property type="entry name" value="Sigma70_r4_2"/>
    <property type="match status" value="1"/>
</dbReference>
<dbReference type="InterPro" id="IPR013249">
    <property type="entry name" value="RNA_pol_sigma70_r4_t2"/>
</dbReference>
<evidence type="ECO:0000313" key="8">
    <source>
        <dbReference type="EMBL" id="NHC14734.1"/>
    </source>
</evidence>
<evidence type="ECO:0000256" key="4">
    <source>
        <dbReference type="ARBA" id="ARBA00023125"/>
    </source>
</evidence>
<organism evidence="8 9">
    <name type="scientific">Motilibacter deserti</name>
    <dbReference type="NCBI Taxonomy" id="2714956"/>
    <lineage>
        <taxon>Bacteria</taxon>
        <taxon>Bacillati</taxon>
        <taxon>Actinomycetota</taxon>
        <taxon>Actinomycetes</taxon>
        <taxon>Motilibacterales</taxon>
        <taxon>Motilibacteraceae</taxon>
        <taxon>Motilibacter</taxon>
    </lineage>
</organism>
<dbReference type="SUPFAM" id="SSF88659">
    <property type="entry name" value="Sigma3 and sigma4 domains of RNA polymerase sigma factors"/>
    <property type="match status" value="1"/>
</dbReference>
<dbReference type="InterPro" id="IPR013325">
    <property type="entry name" value="RNA_pol_sigma_r2"/>
</dbReference>
<keyword evidence="5" id="KW-0804">Transcription</keyword>
<dbReference type="CDD" id="cd06171">
    <property type="entry name" value="Sigma70_r4"/>
    <property type="match status" value="1"/>
</dbReference>
<accession>A0ABX0GUZ8</accession>
<keyword evidence="3" id="KW-0731">Sigma factor</keyword>
<evidence type="ECO:0000256" key="3">
    <source>
        <dbReference type="ARBA" id="ARBA00023082"/>
    </source>
</evidence>